<proteinExistence type="predicted"/>
<protein>
    <submittedName>
        <fullName evidence="1">Uncharacterized protein</fullName>
    </submittedName>
</protein>
<accession>A0A0U4K1S5</accession>
<reference evidence="1 2" key="1">
    <citation type="submission" date="2015-11" db="EMBL/GenBank/DDBJ databases">
        <authorList>
            <person name="Guerrero C.A."/>
            <person name="Jacobs-Sera D."/>
            <person name="Bowman C.A."/>
            <person name="Russell D.A."/>
            <person name="Pope W.H."/>
            <person name="Hatfull G.F."/>
        </authorList>
    </citation>
    <scope>NUCLEOTIDE SEQUENCE [LARGE SCALE GENOMIC DNA]</scope>
</reference>
<gene>
    <name evidence="1" type="primary">6</name>
    <name evidence="1" type="ORF">PUMANCARA_6</name>
</gene>
<evidence type="ECO:0000313" key="2">
    <source>
        <dbReference type="Proteomes" id="UP000223655"/>
    </source>
</evidence>
<dbReference type="Proteomes" id="UP000223655">
    <property type="component" value="Segment"/>
</dbReference>
<dbReference type="KEGG" id="vg:40078739"/>
<organism evidence="1 2">
    <name type="scientific">Arthrobacter phage Pumancara</name>
    <dbReference type="NCBI Taxonomy" id="1772311"/>
    <lineage>
        <taxon>Viruses</taxon>
        <taxon>Duplodnaviria</taxon>
        <taxon>Heunggongvirae</taxon>
        <taxon>Uroviricota</taxon>
        <taxon>Caudoviricetes</taxon>
        <taxon>Korravirus</taxon>
        <taxon>Korravirus pumancara</taxon>
    </lineage>
</organism>
<dbReference type="OrthoDB" id="26410at10239"/>
<dbReference type="EMBL" id="KU160661">
    <property type="protein sequence ID" value="ALY09964.1"/>
    <property type="molecule type" value="Genomic_DNA"/>
</dbReference>
<name>A0A0U4K1S5_9CAUD</name>
<keyword evidence="2" id="KW-1185">Reference proteome</keyword>
<sequence>MAKLNVYEVKINGVKHRIQATEEYAETLGNTAKKLTEAQAAKPLEVQTAEAQAPANK</sequence>
<dbReference type="GeneID" id="40078739"/>
<evidence type="ECO:0000313" key="1">
    <source>
        <dbReference type="EMBL" id="ALY09964.1"/>
    </source>
</evidence>
<dbReference type="RefSeq" id="YP_009602872.1">
    <property type="nucleotide sequence ID" value="NC_041945.1"/>
</dbReference>